<feature type="compositionally biased region" description="Pro residues" evidence="1">
    <location>
        <begin position="50"/>
        <end position="60"/>
    </location>
</feature>
<evidence type="ECO:0008006" key="4">
    <source>
        <dbReference type="Google" id="ProtNLM"/>
    </source>
</evidence>
<protein>
    <recommendedName>
        <fullName evidence="4">DUF1990 domain-containing protein</fullName>
    </recommendedName>
</protein>
<keyword evidence="3" id="KW-1185">Reference proteome</keyword>
<evidence type="ECO:0000313" key="3">
    <source>
        <dbReference type="Proteomes" id="UP000002207"/>
    </source>
</evidence>
<dbReference type="KEGG" id="aca:ACP_2103"/>
<proteinExistence type="predicted"/>
<evidence type="ECO:0000313" key="2">
    <source>
        <dbReference type="EMBL" id="ACO34253.1"/>
    </source>
</evidence>
<organism evidence="2 3">
    <name type="scientific">Acidobacterium capsulatum (strain ATCC 51196 / DSM 11244 / BCRC 80197 / JCM 7670 / NBRC 15755 / NCIMB 13165 / 161)</name>
    <dbReference type="NCBI Taxonomy" id="240015"/>
    <lineage>
        <taxon>Bacteria</taxon>
        <taxon>Pseudomonadati</taxon>
        <taxon>Acidobacteriota</taxon>
        <taxon>Terriglobia</taxon>
        <taxon>Terriglobales</taxon>
        <taxon>Acidobacteriaceae</taxon>
        <taxon>Acidobacterium</taxon>
    </lineage>
</organism>
<dbReference type="HOGENOM" id="CLU_1159130_0_0_0"/>
<dbReference type="STRING" id="240015.ACP_2103"/>
<feature type="region of interest" description="Disordered" evidence="1">
    <location>
        <begin position="40"/>
        <end position="60"/>
    </location>
</feature>
<name>C1F940_ACIC5</name>
<reference evidence="2 3" key="1">
    <citation type="journal article" date="2009" name="Appl. Environ. Microbiol.">
        <title>Three genomes from the phylum Acidobacteria provide insight into the lifestyles of these microorganisms in soils.</title>
        <authorList>
            <person name="Ward N.L."/>
            <person name="Challacombe J.F."/>
            <person name="Janssen P.H."/>
            <person name="Henrissat B."/>
            <person name="Coutinho P.M."/>
            <person name="Wu M."/>
            <person name="Xie G."/>
            <person name="Haft D.H."/>
            <person name="Sait M."/>
            <person name="Badger J."/>
            <person name="Barabote R.D."/>
            <person name="Bradley B."/>
            <person name="Brettin T.S."/>
            <person name="Brinkac L.M."/>
            <person name="Bruce D."/>
            <person name="Creasy T."/>
            <person name="Daugherty S.C."/>
            <person name="Davidsen T.M."/>
            <person name="DeBoy R.T."/>
            <person name="Detter J.C."/>
            <person name="Dodson R.J."/>
            <person name="Durkin A.S."/>
            <person name="Ganapathy A."/>
            <person name="Gwinn-Giglio M."/>
            <person name="Han C.S."/>
            <person name="Khouri H."/>
            <person name="Kiss H."/>
            <person name="Kothari S.P."/>
            <person name="Madupu R."/>
            <person name="Nelson K.E."/>
            <person name="Nelson W.C."/>
            <person name="Paulsen I."/>
            <person name="Penn K."/>
            <person name="Ren Q."/>
            <person name="Rosovitz M.J."/>
            <person name="Selengut J.D."/>
            <person name="Shrivastava S."/>
            <person name="Sullivan S.A."/>
            <person name="Tapia R."/>
            <person name="Thompson L.S."/>
            <person name="Watkins K.L."/>
            <person name="Yang Q."/>
            <person name="Yu C."/>
            <person name="Zafar N."/>
            <person name="Zhou L."/>
            <person name="Kuske C.R."/>
        </authorList>
    </citation>
    <scope>NUCLEOTIDE SEQUENCE [LARGE SCALE GENOMIC DNA]</scope>
    <source>
        <strain evidence="3">ATCC 51196 / DSM 11244 / BCRC 80197 / JCM 7670 / NBRC 15755 / NCIMB 13165 / 161</strain>
    </source>
</reference>
<dbReference type="Proteomes" id="UP000002207">
    <property type="component" value="Chromosome"/>
</dbReference>
<accession>C1F940</accession>
<evidence type="ECO:0000256" key="1">
    <source>
        <dbReference type="SAM" id="MobiDB-lite"/>
    </source>
</evidence>
<sequence>MSHLREPSRGKLSLRLRSARFLSPGSRPSPAGTAMTLHETLREEASSPSAAPPPMMPTPVPGTGWRNRMARVFAGRTATELVETQSLFTVSQPEAWRRIVFYEEAPAPLRWPLRAVLPQPLGVRGEKNGAGALVQCVYRGGSLMKQVTVMAPPRTLCFRVLDQNLGIEDGVRALDGYYELAPQLEGCSVTLATHYESRMHPRWLWRPLEKYFLTQLHRHILASMQTQNERTCERQESRT</sequence>
<dbReference type="InParanoid" id="C1F940"/>
<dbReference type="EMBL" id="CP001472">
    <property type="protein sequence ID" value="ACO34253.1"/>
    <property type="molecule type" value="Genomic_DNA"/>
</dbReference>
<gene>
    <name evidence="2" type="ordered locus">ACP_2103</name>
</gene>
<dbReference type="AlphaFoldDB" id="C1F940"/>